<dbReference type="PIRSF" id="PIRSF001458">
    <property type="entry name" value="MerB"/>
    <property type="match status" value="1"/>
</dbReference>
<evidence type="ECO:0000313" key="12">
    <source>
        <dbReference type="Proteomes" id="UP000238362"/>
    </source>
</evidence>
<dbReference type="GO" id="GO:0046689">
    <property type="term" value="P:response to mercury ion"/>
    <property type="evidence" value="ECO:0007669"/>
    <property type="project" value="UniProtKB-KW"/>
</dbReference>
<dbReference type="InterPro" id="IPR036390">
    <property type="entry name" value="WH_DNA-bd_sf"/>
</dbReference>
<comment type="catalytic activity">
    <reaction evidence="1">
        <text>an alkylmercury + H(+) = an alkane + Hg(2+)</text>
        <dbReference type="Rhea" id="RHEA:18777"/>
        <dbReference type="ChEBI" id="CHEBI:15378"/>
        <dbReference type="ChEBI" id="CHEBI:16793"/>
        <dbReference type="ChEBI" id="CHEBI:18310"/>
        <dbReference type="ChEBI" id="CHEBI:83725"/>
        <dbReference type="EC" id="4.99.1.2"/>
    </reaction>
</comment>
<organism evidence="11 12">
    <name type="scientific">Prauserella shujinwangii</name>
    <dbReference type="NCBI Taxonomy" id="1453103"/>
    <lineage>
        <taxon>Bacteria</taxon>
        <taxon>Bacillati</taxon>
        <taxon>Actinomycetota</taxon>
        <taxon>Actinomycetes</taxon>
        <taxon>Pseudonocardiales</taxon>
        <taxon>Pseudonocardiaceae</taxon>
        <taxon>Prauserella</taxon>
    </lineage>
</organism>
<dbReference type="InterPro" id="IPR004927">
    <property type="entry name" value="MerB"/>
</dbReference>
<keyword evidence="5" id="KW-0475">Mercuric resistance</keyword>
<dbReference type="SUPFAM" id="SSF160387">
    <property type="entry name" value="NosL/MerB-like"/>
    <property type="match status" value="1"/>
</dbReference>
<dbReference type="NCBIfam" id="NF009710">
    <property type="entry name" value="PRK13239.1"/>
    <property type="match status" value="1"/>
</dbReference>
<dbReference type="GO" id="GO:0018836">
    <property type="term" value="F:alkylmercury lyase activity"/>
    <property type="evidence" value="ECO:0007669"/>
    <property type="project" value="UniProtKB-EC"/>
</dbReference>
<dbReference type="Pfam" id="PF12324">
    <property type="entry name" value="HTH_15"/>
    <property type="match status" value="1"/>
</dbReference>
<sequence>MKPEHRGKAAIRTTEREQIASTLDSLFRPETDTAGGWRGLTLLRLLSRGAPVIIGDLTAALGRPAGEVSRALAGTPDIEYDDQGRIVGAGLTLRPTPHRFEIDGRVLHTWCAMDTLVYPGLLGCPARVTSPCQATGTPVHLTVDGTRVTGIDPPTAVVSLVTPDDLTSVRTAFCDHVHFFASAHVARPWLADHPDASVLPITEAYHLGGKVTAASCRQADAGTC</sequence>
<dbReference type="EC" id="4.99.1.2" evidence="3"/>
<keyword evidence="6" id="KW-0476">Mercury</keyword>
<reference evidence="11 12" key="1">
    <citation type="submission" date="2018-03" db="EMBL/GenBank/DDBJ databases">
        <title>Genomic Encyclopedia of Type Strains, Phase III (KMG-III): the genomes of soil and plant-associated and newly described type strains.</title>
        <authorList>
            <person name="Whitman W."/>
        </authorList>
    </citation>
    <scope>NUCLEOTIDE SEQUENCE [LARGE SCALE GENOMIC DNA]</scope>
    <source>
        <strain evidence="11 12">CGMCC 4.7125</strain>
    </source>
</reference>
<dbReference type="Gene3D" id="3.30.450.410">
    <property type="match status" value="1"/>
</dbReference>
<keyword evidence="12" id="KW-1185">Reference proteome</keyword>
<keyword evidence="7 11" id="KW-0456">Lyase</keyword>
<gene>
    <name evidence="11" type="ORF">B0I33_102149</name>
</gene>
<comment type="similarity">
    <text evidence="2">Belongs to the MerB family.</text>
</comment>
<protein>
    <recommendedName>
        <fullName evidence="4">Alkylmercury lyase</fullName>
        <ecNumber evidence="3">4.99.1.2</ecNumber>
    </recommendedName>
    <alternativeName>
        <fullName evidence="9">Organomercurial lyase</fullName>
    </alternativeName>
</protein>
<evidence type="ECO:0000256" key="7">
    <source>
        <dbReference type="ARBA" id="ARBA00023239"/>
    </source>
</evidence>
<dbReference type="InterPro" id="IPR024259">
    <property type="entry name" value="MerB_HTH_dom"/>
</dbReference>
<dbReference type="NCBIfam" id="NF033555">
    <property type="entry name" value="lyase_MerB"/>
    <property type="match status" value="1"/>
</dbReference>
<evidence type="ECO:0000313" key="11">
    <source>
        <dbReference type="EMBL" id="PRX50033.1"/>
    </source>
</evidence>
<dbReference type="Proteomes" id="UP000238362">
    <property type="component" value="Unassembled WGS sequence"/>
</dbReference>
<feature type="domain" description="Alkylmercury lyase helix-turn-helix" evidence="10">
    <location>
        <begin position="24"/>
        <end position="90"/>
    </location>
</feature>
<comment type="function">
    <text evidence="8">Cleaves the carbon-mercury bond of organomercurials such as phenylmercuric acetate. One product is Hg(2+), which is subsequently detoxified by the mercuric reductase.</text>
</comment>
<name>A0A2T0M098_9PSEU</name>
<evidence type="ECO:0000259" key="10">
    <source>
        <dbReference type="Pfam" id="PF12324"/>
    </source>
</evidence>
<comment type="caution">
    <text evidence="11">The sequence shown here is derived from an EMBL/GenBank/DDBJ whole genome shotgun (WGS) entry which is preliminary data.</text>
</comment>
<evidence type="ECO:0000256" key="9">
    <source>
        <dbReference type="ARBA" id="ARBA00031271"/>
    </source>
</evidence>
<dbReference type="InterPro" id="IPR053717">
    <property type="entry name" value="MerB_lyase_sf"/>
</dbReference>
<evidence type="ECO:0000256" key="8">
    <source>
        <dbReference type="ARBA" id="ARBA00025326"/>
    </source>
</evidence>
<evidence type="ECO:0000256" key="6">
    <source>
        <dbReference type="ARBA" id="ARBA00022914"/>
    </source>
</evidence>
<dbReference type="SUPFAM" id="SSF46785">
    <property type="entry name" value="Winged helix' DNA-binding domain"/>
    <property type="match status" value="1"/>
</dbReference>
<proteinExistence type="inferred from homology"/>
<evidence type="ECO:0000256" key="2">
    <source>
        <dbReference type="ARBA" id="ARBA00009443"/>
    </source>
</evidence>
<evidence type="ECO:0000256" key="1">
    <source>
        <dbReference type="ARBA" id="ARBA00000165"/>
    </source>
</evidence>
<dbReference type="AlphaFoldDB" id="A0A2T0M098"/>
<dbReference type="EMBL" id="PVNH01000002">
    <property type="protein sequence ID" value="PRX50033.1"/>
    <property type="molecule type" value="Genomic_DNA"/>
</dbReference>
<accession>A0A2T0M098</accession>
<evidence type="ECO:0000256" key="4">
    <source>
        <dbReference type="ARBA" id="ARBA00018180"/>
    </source>
</evidence>
<dbReference type="Pfam" id="PF03243">
    <property type="entry name" value="MerB"/>
    <property type="match status" value="1"/>
</dbReference>
<dbReference type="PRINTS" id="PR01699">
    <property type="entry name" value="ORGNOHGLYASE"/>
</dbReference>
<evidence type="ECO:0000256" key="5">
    <source>
        <dbReference type="ARBA" id="ARBA00022466"/>
    </source>
</evidence>
<evidence type="ECO:0000256" key="3">
    <source>
        <dbReference type="ARBA" id="ARBA00013237"/>
    </source>
</evidence>